<feature type="region of interest" description="Disordered" evidence="1">
    <location>
        <begin position="352"/>
        <end position="452"/>
    </location>
</feature>
<dbReference type="Proteomes" id="UP001222325">
    <property type="component" value="Unassembled WGS sequence"/>
</dbReference>
<keyword evidence="4" id="KW-1185">Reference proteome</keyword>
<comment type="caution">
    <text evidence="3">The sequence shown here is derived from an EMBL/GenBank/DDBJ whole genome shotgun (WGS) entry which is preliminary data.</text>
</comment>
<accession>A0AAD6Y160</accession>
<sequence length="506" mass="55935">MAEPVIAGPNAKVHIWIDLPVEGDEPPVMGHVVTIPKERLLELCRTPVKWVFFLAKEICGALNGRLCTGEIRDGTLQLTPIPDADLNGPVGENYYFVPTKNGSRRYVDAAALSDPTSDGSHSSRDLSLRARTILRDHGHCIVCGREEALFCQAAHIIPHSKGEEYLRYVNNSRFRKKVDTDSKLTGLDVVQNAVLVGSGLHQAMDSHSHAFLAISPSSFLQESDIPAPIFETAAPPATVELKDRHLEDAGKLLKNSIVKSILAKEEAAFEAQKGQPPTHFLIYQCLDSLIDVHTHNTRTRVPVNPESRIPQYIADFAYVSSVLSKFGNQDVLGHEQPLSADIFRRIYYRNSRPEDPERPVGRGPRQKYMIEGGEVAMTDADEDSDEEDGNEEDDNEENDEDKESEHNNERRWGKSSGRRGREARGGHGGGNGSGGRGGPTPDDPAPVHSAEDTLDAMDCILYWRTKPRPSAPQLKPVIPAKDQDYFERWRQGVTGGQLPDPQHSAT</sequence>
<evidence type="ECO:0000259" key="2">
    <source>
        <dbReference type="Pfam" id="PF13391"/>
    </source>
</evidence>
<reference evidence="3" key="1">
    <citation type="submission" date="2023-03" db="EMBL/GenBank/DDBJ databases">
        <title>Massive genome expansion in bonnet fungi (Mycena s.s.) driven by repeated elements and novel gene families across ecological guilds.</title>
        <authorList>
            <consortium name="Lawrence Berkeley National Laboratory"/>
            <person name="Harder C.B."/>
            <person name="Miyauchi S."/>
            <person name="Viragh M."/>
            <person name="Kuo A."/>
            <person name="Thoen E."/>
            <person name="Andreopoulos B."/>
            <person name="Lu D."/>
            <person name="Skrede I."/>
            <person name="Drula E."/>
            <person name="Henrissat B."/>
            <person name="Morin E."/>
            <person name="Kohler A."/>
            <person name="Barry K."/>
            <person name="LaButti K."/>
            <person name="Morin E."/>
            <person name="Salamov A."/>
            <person name="Lipzen A."/>
            <person name="Mereny Z."/>
            <person name="Hegedus B."/>
            <person name="Baldrian P."/>
            <person name="Stursova M."/>
            <person name="Weitz H."/>
            <person name="Taylor A."/>
            <person name="Grigoriev I.V."/>
            <person name="Nagy L.G."/>
            <person name="Martin F."/>
            <person name="Kauserud H."/>
        </authorList>
    </citation>
    <scope>NUCLEOTIDE SEQUENCE</scope>
    <source>
        <strain evidence="3">CBHHK173m</strain>
    </source>
</reference>
<name>A0AAD6Y160_9AGAR</name>
<gene>
    <name evidence="3" type="ORF">B0H15DRAFT_1017512</name>
</gene>
<feature type="compositionally biased region" description="Acidic residues" evidence="1">
    <location>
        <begin position="379"/>
        <end position="402"/>
    </location>
</feature>
<proteinExistence type="predicted"/>
<dbReference type="InterPro" id="IPR003615">
    <property type="entry name" value="HNH_nuc"/>
</dbReference>
<feature type="compositionally biased region" description="Basic and acidic residues" evidence="1">
    <location>
        <begin position="403"/>
        <end position="412"/>
    </location>
</feature>
<evidence type="ECO:0000256" key="1">
    <source>
        <dbReference type="SAM" id="MobiDB-lite"/>
    </source>
</evidence>
<evidence type="ECO:0000313" key="4">
    <source>
        <dbReference type="Proteomes" id="UP001222325"/>
    </source>
</evidence>
<evidence type="ECO:0000313" key="3">
    <source>
        <dbReference type="EMBL" id="KAJ7102366.1"/>
    </source>
</evidence>
<protein>
    <recommendedName>
        <fullName evidence="2">HNH nuclease domain-containing protein</fullName>
    </recommendedName>
</protein>
<feature type="compositionally biased region" description="Gly residues" evidence="1">
    <location>
        <begin position="426"/>
        <end position="438"/>
    </location>
</feature>
<organism evidence="3 4">
    <name type="scientific">Mycena belliarum</name>
    <dbReference type="NCBI Taxonomy" id="1033014"/>
    <lineage>
        <taxon>Eukaryota</taxon>
        <taxon>Fungi</taxon>
        <taxon>Dikarya</taxon>
        <taxon>Basidiomycota</taxon>
        <taxon>Agaricomycotina</taxon>
        <taxon>Agaricomycetes</taxon>
        <taxon>Agaricomycetidae</taxon>
        <taxon>Agaricales</taxon>
        <taxon>Marasmiineae</taxon>
        <taxon>Mycenaceae</taxon>
        <taxon>Mycena</taxon>
    </lineage>
</organism>
<dbReference type="EMBL" id="JARJCN010000003">
    <property type="protein sequence ID" value="KAJ7102366.1"/>
    <property type="molecule type" value="Genomic_DNA"/>
</dbReference>
<dbReference type="Pfam" id="PF13391">
    <property type="entry name" value="HNH_2"/>
    <property type="match status" value="1"/>
</dbReference>
<dbReference type="AlphaFoldDB" id="A0AAD6Y160"/>
<feature type="domain" description="HNH nuclease" evidence="2">
    <location>
        <begin position="140"/>
        <end position="211"/>
    </location>
</feature>